<sequence>MPRPTPIRGLGPDSRLEEAARRLVSSRLADVRHEQDALDGQLTEDGVHDMRVATRRLRAALKVFRRLGGLAPLEREVKKLQDALGEVRDIHVQGAWLEQVARREKPAKRAGFEALRASVESQLGAKEKQLRRVLKRWDERTVPALLDEAKRLEGPGRYGGQRVRRQLRRRLREVQRLMEDYAAAPDAATAHELRKEVKKLRYEAEIFRPAMRRRMEAMLETLVPLQELLGELHDSDVRLGLLEGFAAKGTAAERTAARTLQEHVREERAERAALTARELQRWHAERLARGLRKLLD</sequence>
<dbReference type="PANTHER" id="PTHR39339:SF1">
    <property type="entry name" value="CHAD DOMAIN-CONTAINING PROTEIN"/>
    <property type="match status" value="1"/>
</dbReference>
<dbReference type="PROSITE" id="PS51708">
    <property type="entry name" value="CHAD"/>
    <property type="match status" value="1"/>
</dbReference>
<name>A0A084SN19_9BACT</name>
<proteinExistence type="predicted"/>
<comment type="caution">
    <text evidence="2">The sequence shown here is derived from an EMBL/GenBank/DDBJ whole genome shotgun (WGS) entry which is preliminary data.</text>
</comment>
<evidence type="ECO:0000259" key="1">
    <source>
        <dbReference type="PROSITE" id="PS51708"/>
    </source>
</evidence>
<dbReference type="PANTHER" id="PTHR39339">
    <property type="entry name" value="SLR1444 PROTEIN"/>
    <property type="match status" value="1"/>
</dbReference>
<dbReference type="InterPro" id="IPR038186">
    <property type="entry name" value="CHAD_dom_sf"/>
</dbReference>
<dbReference type="EMBL" id="JPMI01000232">
    <property type="protein sequence ID" value="KFA89854.1"/>
    <property type="molecule type" value="Genomic_DNA"/>
</dbReference>
<evidence type="ECO:0000313" key="3">
    <source>
        <dbReference type="Proteomes" id="UP000028547"/>
    </source>
</evidence>
<dbReference type="RefSeq" id="WP_043403905.1">
    <property type="nucleotide sequence ID" value="NZ_JPMI01000232.1"/>
</dbReference>
<dbReference type="AlphaFoldDB" id="A0A084SN19"/>
<organism evidence="2 3">
    <name type="scientific">Archangium violaceum Cb vi76</name>
    <dbReference type="NCBI Taxonomy" id="1406225"/>
    <lineage>
        <taxon>Bacteria</taxon>
        <taxon>Pseudomonadati</taxon>
        <taxon>Myxococcota</taxon>
        <taxon>Myxococcia</taxon>
        <taxon>Myxococcales</taxon>
        <taxon>Cystobacterineae</taxon>
        <taxon>Archangiaceae</taxon>
        <taxon>Archangium</taxon>
    </lineage>
</organism>
<reference evidence="2 3" key="1">
    <citation type="submission" date="2014-07" db="EMBL/GenBank/DDBJ databases">
        <title>Draft Genome Sequence of Gephyronic Acid Producer, Cystobacter violaceus Strain Cb vi76.</title>
        <authorList>
            <person name="Stevens D.C."/>
            <person name="Young J."/>
            <person name="Carmichael R."/>
            <person name="Tan J."/>
            <person name="Taylor R.E."/>
        </authorList>
    </citation>
    <scope>NUCLEOTIDE SEQUENCE [LARGE SCALE GENOMIC DNA]</scope>
    <source>
        <strain evidence="2 3">Cb vi76</strain>
    </source>
</reference>
<protein>
    <submittedName>
        <fullName evidence="2">Metal-chelation protein CHAD</fullName>
    </submittedName>
</protein>
<gene>
    <name evidence="2" type="ORF">Q664_32475</name>
</gene>
<dbReference type="InterPro" id="IPR007899">
    <property type="entry name" value="CHAD_dom"/>
</dbReference>
<dbReference type="SMART" id="SM00880">
    <property type="entry name" value="CHAD"/>
    <property type="match status" value="1"/>
</dbReference>
<dbReference type="Proteomes" id="UP000028547">
    <property type="component" value="Unassembled WGS sequence"/>
</dbReference>
<feature type="domain" description="CHAD" evidence="1">
    <location>
        <begin position="13"/>
        <end position="287"/>
    </location>
</feature>
<dbReference type="Gene3D" id="1.40.20.10">
    <property type="entry name" value="CHAD domain"/>
    <property type="match status" value="1"/>
</dbReference>
<evidence type="ECO:0000313" key="2">
    <source>
        <dbReference type="EMBL" id="KFA89854.1"/>
    </source>
</evidence>
<accession>A0A084SN19</accession>
<dbReference type="Pfam" id="PF05235">
    <property type="entry name" value="CHAD"/>
    <property type="match status" value="1"/>
</dbReference>